<dbReference type="AlphaFoldDB" id="A0A382JQ38"/>
<evidence type="ECO:0000313" key="1">
    <source>
        <dbReference type="EMBL" id="SVC13866.1"/>
    </source>
</evidence>
<name>A0A382JQ38_9ZZZZ</name>
<sequence length="436" mass="49632">PTTKSIRLLKSILGHEQERAFFIIAPYGSGKSLTATYALHLIENKSVSSEMLGTVGKRLCNADKELGEFALRRKRGKNKGLVIPLYGHCSNISESLKASALQAMGRLKLGREAKPLEEMPCSSIEEASNFLRRLKKIAQSKKIDRITIIWDEFGRNIEKLLSEGKSSQLNEVQLLAEFASRSKNFPIVISLLMHQGLLNYASNVPQSIRSEWIKIEGRFRSLQYVDDSKEIYQLISEVVNHQNGPSDIKPKELTSLVDETFKLKIFKEFGKRDLKTLIQNSSRIHPTTLYLLPRISARVAQNERTLFSFLYSRDLSQKIYPHELYDYFSNDMRVDTSTGGTYKQWLETQSALSKTEDDEISEIILKTTCLLGLGTVGERSKTGRNLLLYSLKGMDTNKNLESAVDKLLDKKLLLYRRHNDEVALWHGTDLDLRGRL</sequence>
<reference evidence="1" key="1">
    <citation type="submission" date="2018-05" db="EMBL/GenBank/DDBJ databases">
        <authorList>
            <person name="Lanie J.A."/>
            <person name="Ng W.-L."/>
            <person name="Kazmierczak K.M."/>
            <person name="Andrzejewski T.M."/>
            <person name="Davidsen T.M."/>
            <person name="Wayne K.J."/>
            <person name="Tettelin H."/>
            <person name="Glass J.I."/>
            <person name="Rusch D."/>
            <person name="Podicherti R."/>
            <person name="Tsui H.-C.T."/>
            <person name="Winkler M.E."/>
        </authorList>
    </citation>
    <scope>NUCLEOTIDE SEQUENCE</scope>
</reference>
<proteinExistence type="predicted"/>
<protein>
    <submittedName>
        <fullName evidence="1">Uncharacterized protein</fullName>
    </submittedName>
</protein>
<feature type="non-terminal residue" evidence="1">
    <location>
        <position position="1"/>
    </location>
</feature>
<organism evidence="1">
    <name type="scientific">marine metagenome</name>
    <dbReference type="NCBI Taxonomy" id="408172"/>
    <lineage>
        <taxon>unclassified sequences</taxon>
        <taxon>metagenomes</taxon>
        <taxon>ecological metagenomes</taxon>
    </lineage>
</organism>
<accession>A0A382JQ38</accession>
<feature type="non-terminal residue" evidence="1">
    <location>
        <position position="436"/>
    </location>
</feature>
<gene>
    <name evidence="1" type="ORF">METZ01_LOCUS266720</name>
</gene>
<dbReference type="EMBL" id="UINC01075561">
    <property type="protein sequence ID" value="SVC13866.1"/>
    <property type="molecule type" value="Genomic_DNA"/>
</dbReference>